<dbReference type="PROSITE" id="PS51073">
    <property type="entry name" value="RPEL"/>
    <property type="match status" value="2"/>
</dbReference>
<dbReference type="EMBL" id="WIXE01021911">
    <property type="protein sequence ID" value="KAK5967937.1"/>
    <property type="molecule type" value="Genomic_DNA"/>
</dbReference>
<comment type="subcellular location">
    <subcellularLocation>
        <location evidence="1">Nucleus</location>
    </subcellularLocation>
</comment>
<reference evidence="5 6" key="1">
    <citation type="submission" date="2019-10" db="EMBL/GenBank/DDBJ databases">
        <title>Assembly and Annotation for the nematode Trichostrongylus colubriformis.</title>
        <authorList>
            <person name="Martin J."/>
        </authorList>
    </citation>
    <scope>NUCLEOTIDE SEQUENCE [LARGE SCALE GENOMIC DNA]</scope>
    <source>
        <strain evidence="5">G859</strain>
        <tissue evidence="5">Whole worm</tissue>
    </source>
</reference>
<evidence type="ECO:0000256" key="3">
    <source>
        <dbReference type="ARBA" id="ARBA00023242"/>
    </source>
</evidence>
<dbReference type="PANTHER" id="PTHR22793">
    <property type="entry name" value="MYOCARDIN-RELATED TRANSCRIPTION FACTOR-RELATED"/>
    <property type="match status" value="1"/>
</dbReference>
<keyword evidence="3" id="KW-0539">Nucleus</keyword>
<sequence>DLPYSSDTTNRRGWATARGEQLRKKIEQRPSRERLLNQHILLSDGRVAPLIEQRARLLRQDRIRRNLSRKLEARPGPLELVTRKILQADADLEQAIEGDFFVEFIFQSIMIF</sequence>
<evidence type="ECO:0000256" key="2">
    <source>
        <dbReference type="ARBA" id="ARBA00022737"/>
    </source>
</evidence>
<keyword evidence="6" id="KW-1185">Reference proteome</keyword>
<organism evidence="5 6">
    <name type="scientific">Trichostrongylus colubriformis</name>
    <name type="common">Black scour worm</name>
    <dbReference type="NCBI Taxonomy" id="6319"/>
    <lineage>
        <taxon>Eukaryota</taxon>
        <taxon>Metazoa</taxon>
        <taxon>Ecdysozoa</taxon>
        <taxon>Nematoda</taxon>
        <taxon>Chromadorea</taxon>
        <taxon>Rhabditida</taxon>
        <taxon>Rhabditina</taxon>
        <taxon>Rhabditomorpha</taxon>
        <taxon>Strongyloidea</taxon>
        <taxon>Trichostrongylidae</taxon>
        <taxon>Trichostrongylus</taxon>
    </lineage>
</organism>
<evidence type="ECO:0000256" key="4">
    <source>
        <dbReference type="PROSITE-ProRule" id="PRU00401"/>
    </source>
</evidence>
<dbReference type="InterPro" id="IPR043451">
    <property type="entry name" value="Myocardin-like"/>
</dbReference>
<dbReference type="Gene3D" id="6.10.150.10">
    <property type="match status" value="1"/>
</dbReference>
<feature type="non-terminal residue" evidence="5">
    <location>
        <position position="1"/>
    </location>
</feature>
<dbReference type="GO" id="GO:0045944">
    <property type="term" value="P:positive regulation of transcription by RNA polymerase II"/>
    <property type="evidence" value="ECO:0007669"/>
    <property type="project" value="TreeGrafter"/>
</dbReference>
<dbReference type="GO" id="GO:0003713">
    <property type="term" value="F:transcription coactivator activity"/>
    <property type="evidence" value="ECO:0007669"/>
    <property type="project" value="TreeGrafter"/>
</dbReference>
<proteinExistence type="predicted"/>
<keyword evidence="2" id="KW-0677">Repeat</keyword>
<evidence type="ECO:0000313" key="5">
    <source>
        <dbReference type="EMBL" id="KAK5967937.1"/>
    </source>
</evidence>
<feature type="repeat" description="RPEL" evidence="4">
    <location>
        <begin position="20"/>
        <end position="45"/>
    </location>
</feature>
<dbReference type="SMART" id="SM00707">
    <property type="entry name" value="RPEL"/>
    <property type="match status" value="2"/>
</dbReference>
<comment type="caution">
    <text evidence="5">The sequence shown here is derived from an EMBL/GenBank/DDBJ whole genome shotgun (WGS) entry which is preliminary data.</text>
</comment>
<evidence type="ECO:0000256" key="1">
    <source>
        <dbReference type="ARBA" id="ARBA00004123"/>
    </source>
</evidence>
<dbReference type="AlphaFoldDB" id="A0AAN8IG13"/>
<dbReference type="PANTHER" id="PTHR22793:SF12">
    <property type="entry name" value="MYOCARDIN-RELATED TRANSCRIPTION FACTOR, ISOFORM H"/>
    <property type="match status" value="1"/>
</dbReference>
<evidence type="ECO:0000313" key="6">
    <source>
        <dbReference type="Proteomes" id="UP001331761"/>
    </source>
</evidence>
<gene>
    <name evidence="5" type="ORF">GCK32_019665</name>
</gene>
<accession>A0AAN8IG13</accession>
<dbReference type="Proteomes" id="UP001331761">
    <property type="component" value="Unassembled WGS sequence"/>
</dbReference>
<feature type="repeat" description="RPEL" evidence="4">
    <location>
        <begin position="65"/>
        <end position="90"/>
    </location>
</feature>
<protein>
    <submittedName>
        <fullName evidence="5">RPEL repeat protein</fullName>
    </submittedName>
</protein>
<dbReference type="InterPro" id="IPR004018">
    <property type="entry name" value="RPEL_repeat"/>
</dbReference>
<dbReference type="GO" id="GO:0005634">
    <property type="term" value="C:nucleus"/>
    <property type="evidence" value="ECO:0007669"/>
    <property type="project" value="UniProtKB-SubCell"/>
</dbReference>
<name>A0AAN8IG13_TRICO</name>